<keyword evidence="3 4" id="KW-0326">Glycosidase</keyword>
<evidence type="ECO:0000256" key="3">
    <source>
        <dbReference type="ARBA" id="ARBA00023295"/>
    </source>
</evidence>
<dbReference type="InterPro" id="IPR000743">
    <property type="entry name" value="Glyco_hydro_28"/>
</dbReference>
<dbReference type="STRING" id="59895.A0A124PBD9"/>
<keyword evidence="2 4" id="KW-0378">Hydrolase</keyword>
<keyword evidence="6" id="KW-1185">Reference proteome</keyword>
<dbReference type="InterPro" id="IPR011050">
    <property type="entry name" value="Pectin_lyase_fold/virulence"/>
</dbReference>
<comment type="caution">
    <text evidence="5">The sequence shown here is derived from an EMBL/GenBank/DDBJ whole genome shotgun (WGS) entry which is preliminary data.</text>
</comment>
<dbReference type="AlphaFoldDB" id="A0A124PBD9"/>
<comment type="similarity">
    <text evidence="1 4">Belongs to the glycosyl hydrolase 28 family.</text>
</comment>
<dbReference type="OMA" id="IHTEHLE"/>
<dbReference type="Proteomes" id="UP000243975">
    <property type="component" value="Unassembled WGS sequence"/>
</dbReference>
<dbReference type="Gene3D" id="2.160.20.10">
    <property type="entry name" value="Single-stranded right-handed beta-helix, Pectin lyase-like"/>
    <property type="match status" value="1"/>
</dbReference>
<proteinExistence type="inferred from homology"/>
<accession>A0A124PBD9</accession>
<sequence length="100" mass="11224">MYQNVSGSSKSADAMKFACSDTVPCNNIVLNNINLERLDGKTAQTYCNSVTSINYGFIQPSANYLTSSDKSFIEENELLDSDRLIHTEHLERLDGTRIWV</sequence>
<evidence type="ECO:0000313" key="6">
    <source>
        <dbReference type="Proteomes" id="UP000243975"/>
    </source>
</evidence>
<protein>
    <submittedName>
        <fullName evidence="5">Glycoside hydrolase, family 28</fullName>
    </submittedName>
</protein>
<gene>
    <name evidence="5" type="ORF">Ccrd_023999</name>
</gene>
<dbReference type="InterPro" id="IPR012334">
    <property type="entry name" value="Pectin_lyas_fold"/>
</dbReference>
<organism evidence="5 6">
    <name type="scientific">Cynara cardunculus var. scolymus</name>
    <name type="common">Globe artichoke</name>
    <name type="synonym">Cynara scolymus</name>
    <dbReference type="NCBI Taxonomy" id="59895"/>
    <lineage>
        <taxon>Eukaryota</taxon>
        <taxon>Viridiplantae</taxon>
        <taxon>Streptophyta</taxon>
        <taxon>Embryophyta</taxon>
        <taxon>Tracheophyta</taxon>
        <taxon>Spermatophyta</taxon>
        <taxon>Magnoliopsida</taxon>
        <taxon>eudicotyledons</taxon>
        <taxon>Gunneridae</taxon>
        <taxon>Pentapetalae</taxon>
        <taxon>asterids</taxon>
        <taxon>campanulids</taxon>
        <taxon>Asterales</taxon>
        <taxon>Asteraceae</taxon>
        <taxon>Carduoideae</taxon>
        <taxon>Cardueae</taxon>
        <taxon>Carduinae</taxon>
        <taxon>Cynara</taxon>
    </lineage>
</organism>
<evidence type="ECO:0000256" key="2">
    <source>
        <dbReference type="ARBA" id="ARBA00022801"/>
    </source>
</evidence>
<dbReference type="GO" id="GO:0005975">
    <property type="term" value="P:carbohydrate metabolic process"/>
    <property type="evidence" value="ECO:0007669"/>
    <property type="project" value="InterPro"/>
</dbReference>
<dbReference type="Pfam" id="PF00295">
    <property type="entry name" value="Glyco_hydro_28"/>
    <property type="match status" value="1"/>
</dbReference>
<dbReference type="SUPFAM" id="SSF51126">
    <property type="entry name" value="Pectin lyase-like"/>
    <property type="match status" value="1"/>
</dbReference>
<evidence type="ECO:0000313" key="5">
    <source>
        <dbReference type="EMBL" id="KVE34477.1"/>
    </source>
</evidence>
<dbReference type="Gramene" id="KVE34477">
    <property type="protein sequence ID" value="KVE34477"/>
    <property type="gene ID" value="Ccrd_023999"/>
</dbReference>
<reference evidence="5 6" key="1">
    <citation type="journal article" date="2016" name="Sci. Rep.">
        <title>The genome sequence of the outbreeding globe artichoke constructed de novo incorporating a phase-aware low-pass sequencing strategy of F1 progeny.</title>
        <authorList>
            <person name="Scaglione D."/>
            <person name="Reyes-Chin-Wo S."/>
            <person name="Acquadro A."/>
            <person name="Froenicke L."/>
            <person name="Portis E."/>
            <person name="Beitel C."/>
            <person name="Tirone M."/>
            <person name="Mauro R."/>
            <person name="Lo Monaco A."/>
            <person name="Mauromicale G."/>
            <person name="Faccioli P."/>
            <person name="Cattivelli L."/>
            <person name="Rieseberg L."/>
            <person name="Michelmore R."/>
            <person name="Lanteri S."/>
        </authorList>
    </citation>
    <scope>NUCLEOTIDE SEQUENCE [LARGE SCALE GENOMIC DNA]</scope>
    <source>
        <strain evidence="5">2C</strain>
    </source>
</reference>
<dbReference type="GO" id="GO:0004650">
    <property type="term" value="F:polygalacturonase activity"/>
    <property type="evidence" value="ECO:0007669"/>
    <property type="project" value="InterPro"/>
</dbReference>
<dbReference type="EMBL" id="LEKV01010887">
    <property type="protein sequence ID" value="KVE34477.1"/>
    <property type="molecule type" value="Genomic_DNA"/>
</dbReference>
<name>A0A124PBD9_CYNCS</name>
<evidence type="ECO:0000256" key="4">
    <source>
        <dbReference type="RuleBase" id="RU361169"/>
    </source>
</evidence>
<evidence type="ECO:0000256" key="1">
    <source>
        <dbReference type="ARBA" id="ARBA00008834"/>
    </source>
</evidence>